<dbReference type="SUPFAM" id="SSF47240">
    <property type="entry name" value="Ferritin-like"/>
    <property type="match status" value="1"/>
</dbReference>
<proteinExistence type="predicted"/>
<keyword evidence="3" id="KW-1185">Reference proteome</keyword>
<comment type="caution">
    <text evidence="2">The sequence shown here is derived from an EMBL/GenBank/DDBJ whole genome shotgun (WGS) entry which is preliminary data.</text>
</comment>
<dbReference type="GO" id="GO:0046872">
    <property type="term" value="F:metal ion binding"/>
    <property type="evidence" value="ECO:0007669"/>
    <property type="project" value="InterPro"/>
</dbReference>
<organism evidence="2 3">
    <name type="scientific">Clostridium tetanomorphum</name>
    <dbReference type="NCBI Taxonomy" id="1553"/>
    <lineage>
        <taxon>Bacteria</taxon>
        <taxon>Bacillati</taxon>
        <taxon>Bacillota</taxon>
        <taxon>Clostridia</taxon>
        <taxon>Eubacteriales</taxon>
        <taxon>Clostridiaceae</taxon>
        <taxon>Clostridium</taxon>
    </lineage>
</organism>
<evidence type="ECO:0000259" key="1">
    <source>
        <dbReference type="Pfam" id="PF02915"/>
    </source>
</evidence>
<dbReference type="InterPro" id="IPR003251">
    <property type="entry name" value="Rr_diiron-bd_dom"/>
</dbReference>
<name>A0A923J094_CLOTT</name>
<dbReference type="EMBL" id="JAAZWO010000002">
    <property type="protein sequence ID" value="MBC2396505.1"/>
    <property type="molecule type" value="Genomic_DNA"/>
</dbReference>
<reference evidence="2 3" key="1">
    <citation type="submission" date="2020-04" db="EMBL/GenBank/DDBJ databases">
        <title>Genomic insights into acetone-butanol-ethanol (ABE) fermentation by sequencing solventogenic clostridia strains.</title>
        <authorList>
            <person name="Brown S."/>
        </authorList>
    </citation>
    <scope>NUCLEOTIDE SEQUENCE [LARGE SCALE GENOMIC DNA]</scope>
    <source>
        <strain evidence="2 3">DJ011</strain>
    </source>
</reference>
<sequence length="189" mass="22002">MIKYICTICGMIINEKNYNLNEEAFEDFNSVDNIKHCPFCGVRGIYLKELAQGEVQLLNNPVSLVDSNISKILDHAMKLEVFNGDFYQKASELVNTIEIKNMFKSLAKIEFNHARIHKSLGGFKELPILREMDYKKYDEENLIKLANKREKHAVEYYNKYSEEVSSSRLKEIFNALSKVEKEHINLTIK</sequence>
<dbReference type="RefSeq" id="WP_173680322.1">
    <property type="nucleotide sequence ID" value="NZ_JAAZWO010000002.1"/>
</dbReference>
<evidence type="ECO:0000313" key="2">
    <source>
        <dbReference type="EMBL" id="MBC2396505.1"/>
    </source>
</evidence>
<dbReference type="Proteomes" id="UP000563151">
    <property type="component" value="Unassembled WGS sequence"/>
</dbReference>
<gene>
    <name evidence="2" type="ORF">HGG79_01750</name>
</gene>
<dbReference type="Gene3D" id="1.20.1260.10">
    <property type="match status" value="2"/>
</dbReference>
<dbReference type="SUPFAM" id="SSF57802">
    <property type="entry name" value="Rubredoxin-like"/>
    <property type="match status" value="1"/>
</dbReference>
<dbReference type="CDD" id="cd00350">
    <property type="entry name" value="rubredoxin_like"/>
    <property type="match status" value="1"/>
</dbReference>
<dbReference type="AlphaFoldDB" id="A0A923J094"/>
<dbReference type="Pfam" id="PF02915">
    <property type="entry name" value="Rubrerythrin"/>
    <property type="match status" value="1"/>
</dbReference>
<accession>A0A923J094</accession>
<feature type="domain" description="Rubrerythrin diiron-binding" evidence="1">
    <location>
        <begin position="71"/>
        <end position="185"/>
    </location>
</feature>
<dbReference type="InterPro" id="IPR009078">
    <property type="entry name" value="Ferritin-like_SF"/>
</dbReference>
<protein>
    <submittedName>
        <fullName evidence="2">Metal-iron-binding protein</fullName>
    </submittedName>
</protein>
<evidence type="ECO:0000313" key="3">
    <source>
        <dbReference type="Proteomes" id="UP000563151"/>
    </source>
</evidence>
<dbReference type="CDD" id="cd01045">
    <property type="entry name" value="Ferritin_like_AB"/>
    <property type="match status" value="1"/>
</dbReference>
<dbReference type="InterPro" id="IPR012347">
    <property type="entry name" value="Ferritin-like"/>
</dbReference>
<dbReference type="GO" id="GO:0016491">
    <property type="term" value="F:oxidoreductase activity"/>
    <property type="evidence" value="ECO:0007669"/>
    <property type="project" value="InterPro"/>
</dbReference>